<dbReference type="Gene3D" id="1.10.287.3240">
    <property type="match status" value="1"/>
</dbReference>
<gene>
    <name evidence="4" type="primary">atpD</name>
    <name evidence="5" type="ORF">acsn021_45040</name>
</gene>
<name>A0A6S6RDA3_9FIRM</name>
<dbReference type="GO" id="GO:0046933">
    <property type="term" value="F:proton-transporting ATP synthase activity, rotational mechanism"/>
    <property type="evidence" value="ECO:0007669"/>
    <property type="project" value="UniProtKB-UniRule"/>
</dbReference>
<evidence type="ECO:0000256" key="2">
    <source>
        <dbReference type="ARBA" id="ARBA00022448"/>
    </source>
</evidence>
<dbReference type="EMBL" id="AP023367">
    <property type="protein sequence ID" value="BCJ96935.1"/>
    <property type="molecule type" value="Genomic_DNA"/>
</dbReference>
<evidence type="ECO:0000313" key="5">
    <source>
        <dbReference type="EMBL" id="BCJ96935.1"/>
    </source>
</evidence>
<dbReference type="Proteomes" id="UP000515561">
    <property type="component" value="Chromosome"/>
</dbReference>
<dbReference type="GO" id="GO:0046961">
    <property type="term" value="F:proton-transporting ATPase activity, rotational mechanism"/>
    <property type="evidence" value="ECO:0007669"/>
    <property type="project" value="InterPro"/>
</dbReference>
<accession>A0A6S6RDA3</accession>
<comment type="similarity">
    <text evidence="1 4">Belongs to the V-ATPase D subunit family.</text>
</comment>
<keyword evidence="6" id="KW-1185">Reference proteome</keyword>
<dbReference type="NCBIfam" id="TIGR00309">
    <property type="entry name" value="V_ATPase_subD"/>
    <property type="match status" value="1"/>
</dbReference>
<dbReference type="KEGG" id="acel:acsn021_45040"/>
<keyword evidence="4" id="KW-0375">Hydrogen ion transport</keyword>
<dbReference type="HAMAP" id="MF_00271">
    <property type="entry name" value="ATP_synth_D_arch"/>
    <property type="match status" value="1"/>
</dbReference>
<dbReference type="RefSeq" id="WP_184092826.1">
    <property type="nucleotide sequence ID" value="NZ_AP023367.1"/>
</dbReference>
<keyword evidence="2 4" id="KW-0813">Transport</keyword>
<evidence type="ECO:0000313" key="6">
    <source>
        <dbReference type="Proteomes" id="UP000515561"/>
    </source>
</evidence>
<dbReference type="Pfam" id="PF01813">
    <property type="entry name" value="ATP-synt_D"/>
    <property type="match status" value="1"/>
</dbReference>
<organism evidence="5 6">
    <name type="scientific">Anaerocolumna cellulosilytica</name>
    <dbReference type="NCBI Taxonomy" id="433286"/>
    <lineage>
        <taxon>Bacteria</taxon>
        <taxon>Bacillati</taxon>
        <taxon>Bacillota</taxon>
        <taxon>Clostridia</taxon>
        <taxon>Lachnospirales</taxon>
        <taxon>Lachnospiraceae</taxon>
        <taxon>Anaerocolumna</taxon>
    </lineage>
</organism>
<dbReference type="GO" id="GO:0005524">
    <property type="term" value="F:ATP binding"/>
    <property type="evidence" value="ECO:0007669"/>
    <property type="project" value="UniProtKB-UniRule"/>
</dbReference>
<evidence type="ECO:0000256" key="1">
    <source>
        <dbReference type="ARBA" id="ARBA00005850"/>
    </source>
</evidence>
<evidence type="ECO:0000256" key="3">
    <source>
        <dbReference type="ARBA" id="ARBA00023065"/>
    </source>
</evidence>
<dbReference type="GO" id="GO:0042777">
    <property type="term" value="P:proton motive force-driven plasma membrane ATP synthesis"/>
    <property type="evidence" value="ECO:0007669"/>
    <property type="project" value="UniProtKB-UniRule"/>
</dbReference>
<evidence type="ECO:0000256" key="4">
    <source>
        <dbReference type="HAMAP-Rule" id="MF_00271"/>
    </source>
</evidence>
<sequence length="207" mass="23850">MNPNTFPTKGNLILAKNSLALAKQGYELMDKKRNILIRELMDLIDKAKNIQTEIDGTFTNAYKALQKANIEMGIRNVEDLSSTIPEETSIEVKQRSIMGAEIPLVEFDISESNKPTYSFFNTRLSLDEATNRFKKVKELTLRLAMIENAAYRLATSINKTQKRANALKNITIPYYTGLTRDIQNALEEKEREEFTRLKVIKRRRDEE</sequence>
<proteinExistence type="inferred from homology"/>
<protein>
    <recommendedName>
        <fullName evidence="4">V-type ATP synthase subunit D</fullName>
    </recommendedName>
    <alternativeName>
        <fullName evidence="4">V-ATPase subunit D</fullName>
    </alternativeName>
</protein>
<keyword evidence="3 4" id="KW-0406">Ion transport</keyword>
<dbReference type="InterPro" id="IPR002699">
    <property type="entry name" value="V_ATPase_D"/>
</dbReference>
<reference evidence="5 6" key="1">
    <citation type="journal article" date="2016" name="Int. J. Syst. Evol. Microbiol.">
        <title>Descriptions of Anaerotaenia torta gen. nov., sp. nov. and Anaerocolumna cellulosilytica gen. nov., sp. nov. isolated from a methanogenic reactor of cattle waste.</title>
        <authorList>
            <person name="Uek A."/>
            <person name="Ohtaki Y."/>
            <person name="Kaku N."/>
            <person name="Ueki K."/>
        </authorList>
    </citation>
    <scope>NUCLEOTIDE SEQUENCE [LARGE SCALE GENOMIC DNA]</scope>
    <source>
        <strain evidence="5 6">SN021</strain>
    </source>
</reference>
<dbReference type="AlphaFoldDB" id="A0A6S6RDA3"/>
<comment type="function">
    <text evidence="4">Produces ATP from ADP in the presence of a proton gradient across the membrane.</text>
</comment>
<keyword evidence="4" id="KW-0066">ATP synthesis</keyword>
<dbReference type="PANTHER" id="PTHR11671">
    <property type="entry name" value="V-TYPE ATP SYNTHASE SUBUNIT D"/>
    <property type="match status" value="1"/>
</dbReference>